<accession>A0A074ZYR5</accession>
<keyword evidence="3" id="KW-1185">Reference proteome</keyword>
<reference evidence="2 3" key="1">
    <citation type="submission" date="2013-11" db="EMBL/GenBank/DDBJ databases">
        <title>Opisthorchis viverrini - life in the bile duct.</title>
        <authorList>
            <person name="Young N.D."/>
            <person name="Nagarajan N."/>
            <person name="Lin S.J."/>
            <person name="Korhonen P.K."/>
            <person name="Jex A.R."/>
            <person name="Hall R.S."/>
            <person name="Safavi-Hemami H."/>
            <person name="Kaewkong W."/>
            <person name="Bertrand D."/>
            <person name="Gao S."/>
            <person name="Seet Q."/>
            <person name="Wongkham S."/>
            <person name="Teh B.T."/>
            <person name="Wongkham C."/>
            <person name="Intapan P.M."/>
            <person name="Maleewong W."/>
            <person name="Yang X."/>
            <person name="Hu M."/>
            <person name="Wang Z."/>
            <person name="Hofmann A."/>
            <person name="Sternberg P.W."/>
            <person name="Tan P."/>
            <person name="Wang J."/>
            <person name="Gasser R.B."/>
        </authorList>
    </citation>
    <scope>NUCLEOTIDE SEQUENCE [LARGE SCALE GENOMIC DNA]</scope>
</reference>
<name>A0A074ZYR5_OPIVI</name>
<gene>
    <name evidence="2" type="ORF">T265_11106</name>
</gene>
<sequence>MKDLTKCLVAFGVTHTSGWGPRDPHFARFERLHHVTANRFHWFLLLLKHDAFIRLSTEIVKLMELDRFIATWAPPSQKRAPQDTHQPNSNSKKRMERPTAKTICTN</sequence>
<organism evidence="2 3">
    <name type="scientific">Opisthorchis viverrini</name>
    <name type="common">Southeast Asian liver fluke</name>
    <dbReference type="NCBI Taxonomy" id="6198"/>
    <lineage>
        <taxon>Eukaryota</taxon>
        <taxon>Metazoa</taxon>
        <taxon>Spiralia</taxon>
        <taxon>Lophotrochozoa</taxon>
        <taxon>Platyhelminthes</taxon>
        <taxon>Trematoda</taxon>
        <taxon>Digenea</taxon>
        <taxon>Opisthorchiida</taxon>
        <taxon>Opisthorchiata</taxon>
        <taxon>Opisthorchiidae</taxon>
        <taxon>Opisthorchis</taxon>
    </lineage>
</organism>
<feature type="region of interest" description="Disordered" evidence="1">
    <location>
        <begin position="75"/>
        <end position="106"/>
    </location>
</feature>
<dbReference type="AlphaFoldDB" id="A0A074ZYR5"/>
<dbReference type="Proteomes" id="UP000054324">
    <property type="component" value="Unassembled WGS sequence"/>
</dbReference>
<evidence type="ECO:0000313" key="2">
    <source>
        <dbReference type="EMBL" id="KER20324.1"/>
    </source>
</evidence>
<protein>
    <submittedName>
        <fullName evidence="2">Uncharacterized protein</fullName>
    </submittedName>
</protein>
<dbReference type="GeneID" id="20325274"/>
<evidence type="ECO:0000313" key="3">
    <source>
        <dbReference type="Proteomes" id="UP000054324"/>
    </source>
</evidence>
<dbReference type="CTD" id="20325274"/>
<proteinExistence type="predicted"/>
<dbReference type="RefSeq" id="XP_009175935.1">
    <property type="nucleotide sequence ID" value="XM_009177671.1"/>
</dbReference>
<evidence type="ECO:0000256" key="1">
    <source>
        <dbReference type="SAM" id="MobiDB-lite"/>
    </source>
</evidence>
<dbReference type="EMBL" id="KL597068">
    <property type="protein sequence ID" value="KER20324.1"/>
    <property type="molecule type" value="Genomic_DNA"/>
</dbReference>
<dbReference type="KEGG" id="ovi:T265_11106"/>